<keyword evidence="1" id="KW-0812">Transmembrane</keyword>
<feature type="non-terminal residue" evidence="2">
    <location>
        <position position="1"/>
    </location>
</feature>
<proteinExistence type="predicted"/>
<feature type="transmembrane region" description="Helical" evidence="1">
    <location>
        <begin position="79"/>
        <end position="96"/>
    </location>
</feature>
<evidence type="ECO:0000256" key="1">
    <source>
        <dbReference type="SAM" id="Phobius"/>
    </source>
</evidence>
<reference evidence="2 3" key="1">
    <citation type="submission" date="2024-05" db="EMBL/GenBank/DDBJ databases">
        <authorList>
            <person name="Wallberg A."/>
        </authorList>
    </citation>
    <scope>NUCLEOTIDE SEQUENCE [LARGE SCALE GENOMIC DNA]</scope>
</reference>
<comment type="caution">
    <text evidence="2">The sequence shown here is derived from an EMBL/GenBank/DDBJ whole genome shotgun (WGS) entry which is preliminary data.</text>
</comment>
<keyword evidence="3" id="KW-1185">Reference proteome</keyword>
<accession>A0AAV2RY58</accession>
<gene>
    <name evidence="2" type="ORF">MNOR_LOCUS30008</name>
</gene>
<dbReference type="Proteomes" id="UP001497623">
    <property type="component" value="Unassembled WGS sequence"/>
</dbReference>
<evidence type="ECO:0000313" key="2">
    <source>
        <dbReference type="EMBL" id="CAL4147292.1"/>
    </source>
</evidence>
<evidence type="ECO:0000313" key="3">
    <source>
        <dbReference type="Proteomes" id="UP001497623"/>
    </source>
</evidence>
<sequence>EPNVKMPSSHAQYKEVYFLPRDPGRRRVLALAVEARHWFLPISSGCLSTIYAVKIDFFSYFFIDCLTICLLIKNNKFELHTGCIYSIYPFCCIIYNHLSKMLCQSFFIISIYGISVIIPKSPKIKKTSITPSPPKNQAHIGAGECLPMICQCI</sequence>
<protein>
    <submittedName>
        <fullName evidence="2">Uncharacterized protein</fullName>
    </submittedName>
</protein>
<feature type="transmembrane region" description="Helical" evidence="1">
    <location>
        <begin position="102"/>
        <end position="119"/>
    </location>
</feature>
<keyword evidence="1" id="KW-0472">Membrane</keyword>
<organism evidence="2 3">
    <name type="scientific">Meganyctiphanes norvegica</name>
    <name type="common">Northern krill</name>
    <name type="synonym">Thysanopoda norvegica</name>
    <dbReference type="NCBI Taxonomy" id="48144"/>
    <lineage>
        <taxon>Eukaryota</taxon>
        <taxon>Metazoa</taxon>
        <taxon>Ecdysozoa</taxon>
        <taxon>Arthropoda</taxon>
        <taxon>Crustacea</taxon>
        <taxon>Multicrustacea</taxon>
        <taxon>Malacostraca</taxon>
        <taxon>Eumalacostraca</taxon>
        <taxon>Eucarida</taxon>
        <taxon>Euphausiacea</taxon>
        <taxon>Euphausiidae</taxon>
        <taxon>Meganyctiphanes</taxon>
    </lineage>
</organism>
<dbReference type="AlphaFoldDB" id="A0AAV2RY58"/>
<keyword evidence="1" id="KW-1133">Transmembrane helix</keyword>
<dbReference type="EMBL" id="CAXKWB010035792">
    <property type="protein sequence ID" value="CAL4147292.1"/>
    <property type="molecule type" value="Genomic_DNA"/>
</dbReference>
<feature type="transmembrane region" description="Helical" evidence="1">
    <location>
        <begin position="50"/>
        <end position="72"/>
    </location>
</feature>
<name>A0AAV2RY58_MEGNR</name>